<dbReference type="PANTHER" id="PTHR18934:SF234">
    <property type="entry name" value="PRE-MRNA-SPLICING FACTOR ATP-DEPENDENT RNA HELICASE DEAH4-RELATED"/>
    <property type="match status" value="1"/>
</dbReference>
<dbReference type="InterPro" id="IPR048333">
    <property type="entry name" value="HA2_WH"/>
</dbReference>
<reference evidence="4 5" key="1">
    <citation type="journal article" date="2023" name="Plants (Basel)">
        <title>Bridging the Gap: Combining Genomics and Transcriptomics Approaches to Understand Stylosanthes scabra, an Orphan Legume from the Brazilian Caatinga.</title>
        <authorList>
            <person name="Ferreira-Neto J.R.C."/>
            <person name="da Silva M.D."/>
            <person name="Binneck E."/>
            <person name="de Melo N.F."/>
            <person name="da Silva R.H."/>
            <person name="de Melo A.L.T.M."/>
            <person name="Pandolfi V."/>
            <person name="Bustamante F.O."/>
            <person name="Brasileiro-Vidal A.C."/>
            <person name="Benko-Iseppon A.M."/>
        </authorList>
    </citation>
    <scope>NUCLEOTIDE SEQUENCE [LARGE SCALE GENOMIC DNA]</scope>
    <source>
        <tissue evidence="4">Leaves</tissue>
    </source>
</reference>
<dbReference type="Gene3D" id="3.40.50.300">
    <property type="entry name" value="P-loop containing nucleotide triphosphate hydrolases"/>
    <property type="match status" value="1"/>
</dbReference>
<gene>
    <name evidence="4" type="ORF">PIB30_012567</name>
</gene>
<dbReference type="InterPro" id="IPR001650">
    <property type="entry name" value="Helicase_C-like"/>
</dbReference>
<evidence type="ECO:0000256" key="2">
    <source>
        <dbReference type="ARBA" id="ARBA00047984"/>
    </source>
</evidence>
<name>A0ABU6W470_9FABA</name>
<organism evidence="4 5">
    <name type="scientific">Stylosanthes scabra</name>
    <dbReference type="NCBI Taxonomy" id="79078"/>
    <lineage>
        <taxon>Eukaryota</taxon>
        <taxon>Viridiplantae</taxon>
        <taxon>Streptophyta</taxon>
        <taxon>Embryophyta</taxon>
        <taxon>Tracheophyta</taxon>
        <taxon>Spermatophyta</taxon>
        <taxon>Magnoliopsida</taxon>
        <taxon>eudicotyledons</taxon>
        <taxon>Gunneridae</taxon>
        <taxon>Pentapetalae</taxon>
        <taxon>rosids</taxon>
        <taxon>fabids</taxon>
        <taxon>Fabales</taxon>
        <taxon>Fabaceae</taxon>
        <taxon>Papilionoideae</taxon>
        <taxon>50 kb inversion clade</taxon>
        <taxon>dalbergioids sensu lato</taxon>
        <taxon>Dalbergieae</taxon>
        <taxon>Pterocarpus clade</taxon>
        <taxon>Stylosanthes</taxon>
    </lineage>
</organism>
<dbReference type="Proteomes" id="UP001341840">
    <property type="component" value="Unassembled WGS sequence"/>
</dbReference>
<evidence type="ECO:0000313" key="5">
    <source>
        <dbReference type="Proteomes" id="UP001341840"/>
    </source>
</evidence>
<proteinExistence type="predicted"/>
<dbReference type="EMBL" id="JASCZI010181274">
    <property type="protein sequence ID" value="MED6180691.1"/>
    <property type="molecule type" value="Genomic_DNA"/>
</dbReference>
<dbReference type="Pfam" id="PF00271">
    <property type="entry name" value="Helicase_C"/>
    <property type="match status" value="1"/>
</dbReference>
<dbReference type="SUPFAM" id="SSF52540">
    <property type="entry name" value="P-loop containing nucleoside triphosphate hydrolases"/>
    <property type="match status" value="1"/>
</dbReference>
<evidence type="ECO:0000256" key="1">
    <source>
        <dbReference type="ARBA" id="ARBA00012552"/>
    </source>
</evidence>
<sequence>MDDIEKLLSKLEDKVWALEEGSCMDAIILCLHGSLPPELQVHVFSPPSPNCRHIIVATNIAETSLTVDGVMYVIDSGYNDEFLDATVPEIQKSSLAGSVLYLKSLDLPDIDIVKFDFLDPPSSESLQDALKQLYLIDAIDENGAVTSTRQKMAELPLEPSLSQTLMEANDYGCIPEALTVAYQAELVIYCYWKN</sequence>
<protein>
    <recommendedName>
        <fullName evidence="1">RNA helicase</fullName>
        <ecNumber evidence="1">3.6.4.13</ecNumber>
    </recommendedName>
</protein>
<evidence type="ECO:0000259" key="3">
    <source>
        <dbReference type="PROSITE" id="PS51194"/>
    </source>
</evidence>
<dbReference type="Gene3D" id="1.20.120.1080">
    <property type="match status" value="1"/>
</dbReference>
<accession>A0ABU6W470</accession>
<dbReference type="PANTHER" id="PTHR18934">
    <property type="entry name" value="ATP-DEPENDENT RNA HELICASE"/>
    <property type="match status" value="1"/>
</dbReference>
<comment type="caution">
    <text evidence="4">The sequence shown here is derived from an EMBL/GenBank/DDBJ whole genome shotgun (WGS) entry which is preliminary data.</text>
</comment>
<dbReference type="Pfam" id="PF04408">
    <property type="entry name" value="WHD_HA2"/>
    <property type="match status" value="1"/>
</dbReference>
<keyword evidence="5" id="KW-1185">Reference proteome</keyword>
<comment type="catalytic activity">
    <reaction evidence="2">
        <text>ATP + H2O = ADP + phosphate + H(+)</text>
        <dbReference type="Rhea" id="RHEA:13065"/>
        <dbReference type="ChEBI" id="CHEBI:15377"/>
        <dbReference type="ChEBI" id="CHEBI:15378"/>
        <dbReference type="ChEBI" id="CHEBI:30616"/>
        <dbReference type="ChEBI" id="CHEBI:43474"/>
        <dbReference type="ChEBI" id="CHEBI:456216"/>
        <dbReference type="EC" id="3.6.4.13"/>
    </reaction>
</comment>
<evidence type="ECO:0000313" key="4">
    <source>
        <dbReference type="EMBL" id="MED6180691.1"/>
    </source>
</evidence>
<feature type="domain" description="Helicase C-terminal" evidence="3">
    <location>
        <begin position="1"/>
        <end position="156"/>
    </location>
</feature>
<dbReference type="InterPro" id="IPR027417">
    <property type="entry name" value="P-loop_NTPase"/>
</dbReference>
<dbReference type="PROSITE" id="PS51194">
    <property type="entry name" value="HELICASE_CTER"/>
    <property type="match status" value="1"/>
</dbReference>
<dbReference type="EC" id="3.6.4.13" evidence="1"/>